<dbReference type="GeneID" id="87809978"/>
<protein>
    <recommendedName>
        <fullName evidence="1">Ribosome maturation protein SDO1/SBDS N-terminal domain-containing protein</fullName>
    </recommendedName>
</protein>
<evidence type="ECO:0000259" key="1">
    <source>
        <dbReference type="Pfam" id="PF01172"/>
    </source>
</evidence>
<reference evidence="2" key="1">
    <citation type="submission" date="2023-10" db="EMBL/GenBank/DDBJ databases">
        <authorList>
            <person name="Noh H."/>
        </authorList>
    </citation>
    <scope>NUCLEOTIDE SEQUENCE</scope>
    <source>
        <strain evidence="2">DUCC4014</strain>
    </source>
</reference>
<name>A0AAF1BJC5_9TREE</name>
<sequence>MTADTLAVIWRPHEHADEYVVLIDDEAEYKAWKSGSKDIALARFIGNFNIYSSGTGHTGILKPISKQELETAFFGDDKKIKDKSVEAAITLILDNGKAQQTKFQVEGAVKNATRGHGDVNTGGYTGR</sequence>
<evidence type="ECO:0000313" key="2">
    <source>
        <dbReference type="EMBL" id="WOO83276.1"/>
    </source>
</evidence>
<dbReference type="InterPro" id="IPR036786">
    <property type="entry name" value="Ribosome_mat_SBDS_N_sf"/>
</dbReference>
<dbReference type="EMBL" id="CP086718">
    <property type="protein sequence ID" value="WOO83276.1"/>
    <property type="molecule type" value="Genomic_DNA"/>
</dbReference>
<proteinExistence type="predicted"/>
<dbReference type="RefSeq" id="XP_062629302.1">
    <property type="nucleotide sequence ID" value="XM_062773318.1"/>
</dbReference>
<accession>A0AAF1BJC5</accession>
<dbReference type="SUPFAM" id="SSF89895">
    <property type="entry name" value="FYSH domain"/>
    <property type="match status" value="1"/>
</dbReference>
<dbReference type="InterPro" id="IPR019783">
    <property type="entry name" value="SDO1/SBDS_N"/>
</dbReference>
<dbReference type="AlphaFoldDB" id="A0AAF1BJC5"/>
<feature type="domain" description="Ribosome maturation protein SDO1/SBDS N-terminal" evidence="1">
    <location>
        <begin position="12"/>
        <end position="104"/>
    </location>
</feature>
<dbReference type="Proteomes" id="UP000827549">
    <property type="component" value="Chromosome 5"/>
</dbReference>
<dbReference type="Gene3D" id="3.30.1250.10">
    <property type="entry name" value="Ribosome maturation protein SBDS, N-terminal domain"/>
    <property type="match status" value="1"/>
</dbReference>
<gene>
    <name evidence="2" type="ORF">LOC62_05G006803</name>
</gene>
<keyword evidence="3" id="KW-1185">Reference proteome</keyword>
<dbReference type="Pfam" id="PF01172">
    <property type="entry name" value="SBDS_N"/>
    <property type="match status" value="1"/>
</dbReference>
<evidence type="ECO:0000313" key="3">
    <source>
        <dbReference type="Proteomes" id="UP000827549"/>
    </source>
</evidence>
<organism evidence="2 3">
    <name type="scientific">Vanrija pseudolonga</name>
    <dbReference type="NCBI Taxonomy" id="143232"/>
    <lineage>
        <taxon>Eukaryota</taxon>
        <taxon>Fungi</taxon>
        <taxon>Dikarya</taxon>
        <taxon>Basidiomycota</taxon>
        <taxon>Agaricomycotina</taxon>
        <taxon>Tremellomycetes</taxon>
        <taxon>Trichosporonales</taxon>
        <taxon>Trichosporonaceae</taxon>
        <taxon>Vanrija</taxon>
    </lineage>
</organism>